<gene>
    <name evidence="1" type="ORF">S03H2_09622</name>
</gene>
<organism evidence="1">
    <name type="scientific">marine sediment metagenome</name>
    <dbReference type="NCBI Taxonomy" id="412755"/>
    <lineage>
        <taxon>unclassified sequences</taxon>
        <taxon>metagenomes</taxon>
        <taxon>ecological metagenomes</taxon>
    </lineage>
</organism>
<name>X1DVR5_9ZZZZ</name>
<sequence>LENVGSGVAINLHLYVWLSAESKMLGLPVKERPSILKPNKKIRLGPLKDIDTATIKKRYPKLNEIIEIMVKQQGVGTAVAIYEDSAGNAYYSQQYAFIGADNPLKFGRL</sequence>
<reference evidence="1" key="1">
    <citation type="journal article" date="2014" name="Front. Microbiol.">
        <title>High frequency of phylogenetically diverse reductive dehalogenase-homologous genes in deep subseafloor sedimentary metagenomes.</title>
        <authorList>
            <person name="Kawai M."/>
            <person name="Futagami T."/>
            <person name="Toyoda A."/>
            <person name="Takaki Y."/>
            <person name="Nishi S."/>
            <person name="Hori S."/>
            <person name="Arai W."/>
            <person name="Tsubouchi T."/>
            <person name="Morono Y."/>
            <person name="Uchiyama I."/>
            <person name="Ito T."/>
            <person name="Fujiyama A."/>
            <person name="Inagaki F."/>
            <person name="Takami H."/>
        </authorList>
    </citation>
    <scope>NUCLEOTIDE SEQUENCE</scope>
    <source>
        <strain evidence="1">Expedition CK06-06</strain>
    </source>
</reference>
<evidence type="ECO:0000313" key="1">
    <source>
        <dbReference type="EMBL" id="GAH25116.1"/>
    </source>
</evidence>
<comment type="caution">
    <text evidence="1">The sequence shown here is derived from an EMBL/GenBank/DDBJ whole genome shotgun (WGS) entry which is preliminary data.</text>
</comment>
<accession>X1DVR5</accession>
<dbReference type="EMBL" id="BARU01004947">
    <property type="protein sequence ID" value="GAH25116.1"/>
    <property type="molecule type" value="Genomic_DNA"/>
</dbReference>
<feature type="non-terminal residue" evidence="1">
    <location>
        <position position="1"/>
    </location>
</feature>
<proteinExistence type="predicted"/>
<dbReference type="AlphaFoldDB" id="X1DVR5"/>
<protein>
    <submittedName>
        <fullName evidence="1">Uncharacterized protein</fullName>
    </submittedName>
</protein>